<reference evidence="2 3" key="1">
    <citation type="submission" date="2017-10" db="EMBL/GenBank/DDBJ databases">
        <title>Sequencing the genomes of 1000 actinobacteria strains.</title>
        <authorList>
            <person name="Klenk H.-P."/>
        </authorList>
    </citation>
    <scope>NUCLEOTIDE SEQUENCE [LARGE SCALE GENOMIC DNA]</scope>
    <source>
        <strain evidence="2 3">DSM 15597</strain>
    </source>
</reference>
<sequence length="300" mass="32594">MARAAQLAVEGADRMSLTRQVRAGSLVRVRHGAYASELGVDAMERHLQLVAATWPLLGESAVLSHSSAAVLHGLPTWERDLAKVTVIRPEGGHGRAGTWLHARLGALEPDQVCQLQNLRVTSLARTAVDRACGLSYDRAVATLDAALRAGVRRSELEQIVRGARRRHGVGVARAALAFADGASESVGESISRVLIAQVGLPAPSLQVEIRDRSGRWVARSDFGWLEQRVVGEFDGRIKYLGDEASVADTVIREKAREQAIRDAGWVVVRWTWADLSDPIGFRRRVQAAFDHARGLTNPAS</sequence>
<dbReference type="Proteomes" id="UP000226079">
    <property type="component" value="Unassembled WGS sequence"/>
</dbReference>
<evidence type="ECO:0000259" key="1">
    <source>
        <dbReference type="Pfam" id="PF13338"/>
    </source>
</evidence>
<evidence type="ECO:0000313" key="3">
    <source>
        <dbReference type="Proteomes" id="UP000226079"/>
    </source>
</evidence>
<dbReference type="EMBL" id="PDJC01000001">
    <property type="protein sequence ID" value="PFG16535.1"/>
    <property type="molecule type" value="Genomic_DNA"/>
</dbReference>
<dbReference type="Pfam" id="PF13338">
    <property type="entry name" value="AbiEi_4"/>
    <property type="match status" value="1"/>
</dbReference>
<keyword evidence="3" id="KW-1185">Reference proteome</keyword>
<comment type="caution">
    <text evidence="2">The sequence shown here is derived from an EMBL/GenBank/DDBJ whole genome shotgun (WGS) entry which is preliminary data.</text>
</comment>
<feature type="domain" description="AbiEi antitoxin N-terminal" evidence="1">
    <location>
        <begin position="2"/>
        <end position="35"/>
    </location>
</feature>
<accession>A0A2A9CR22</accession>
<protein>
    <submittedName>
        <fullName evidence="2">Transcriptional regulator, AbiEi antitoxin, Type IV TA system</fullName>
    </submittedName>
</protein>
<name>A0A2A9CR22_9ACTN</name>
<dbReference type="InterPro" id="IPR025159">
    <property type="entry name" value="AbiEi_N"/>
</dbReference>
<gene>
    <name evidence="2" type="ORF">ATK74_1080</name>
</gene>
<organism evidence="2 3">
    <name type="scientific">Propionicimonas paludicola</name>
    <dbReference type="NCBI Taxonomy" id="185243"/>
    <lineage>
        <taxon>Bacteria</taxon>
        <taxon>Bacillati</taxon>
        <taxon>Actinomycetota</taxon>
        <taxon>Actinomycetes</taxon>
        <taxon>Propionibacteriales</taxon>
        <taxon>Nocardioidaceae</taxon>
        <taxon>Propionicimonas</taxon>
    </lineage>
</organism>
<proteinExistence type="predicted"/>
<evidence type="ECO:0000313" key="2">
    <source>
        <dbReference type="EMBL" id="PFG16535.1"/>
    </source>
</evidence>
<dbReference type="AlphaFoldDB" id="A0A2A9CR22"/>